<dbReference type="PANTHER" id="PTHR46193">
    <property type="entry name" value="6-PHOSPHOGLUCONATE PHOSPHATASE"/>
    <property type="match status" value="1"/>
</dbReference>
<proteinExistence type="inferred from homology"/>
<dbReference type="InterPro" id="IPR023214">
    <property type="entry name" value="HAD_sf"/>
</dbReference>
<keyword evidence="4" id="KW-0460">Magnesium</keyword>
<comment type="similarity">
    <text evidence="2">Belongs to the HAD-like hydrolase superfamily. CbbY/CbbZ/Gph/YieH family.</text>
</comment>
<sequence length="168" mass="18835">MSAVELVCFDLDGTLVDSERLCNQAFLELLPQLDETLEGMVARYRGVKFAPIAADLSRRIGHPLPDDFEARYRARVAQLFDDELVPMPGVLDMIRQLSLPFCLVSNGPLAKMRHALTVTGLAPYLGSVCIVLTTWVSGSLIRVCSCTWPHNTGRHQRNAWWWKIARPA</sequence>
<dbReference type="GO" id="GO:0046872">
    <property type="term" value="F:metal ion binding"/>
    <property type="evidence" value="ECO:0007669"/>
    <property type="project" value="UniProtKB-KW"/>
</dbReference>
<dbReference type="PANTHER" id="PTHR46193:SF10">
    <property type="entry name" value="6-PHOSPHOGLUCONATE PHOSPHATASE"/>
    <property type="match status" value="1"/>
</dbReference>
<dbReference type="Pfam" id="PF00702">
    <property type="entry name" value="Hydrolase"/>
    <property type="match status" value="1"/>
</dbReference>
<comment type="cofactor">
    <cofactor evidence="1">
        <name>Mg(2+)</name>
        <dbReference type="ChEBI" id="CHEBI:18420"/>
    </cofactor>
</comment>
<dbReference type="Proteomes" id="UP000543030">
    <property type="component" value="Unassembled WGS sequence"/>
</dbReference>
<keyword evidence="6" id="KW-1185">Reference proteome</keyword>
<dbReference type="Gene3D" id="3.40.50.1000">
    <property type="entry name" value="HAD superfamily/HAD-like"/>
    <property type="match status" value="1"/>
</dbReference>
<gene>
    <name evidence="5" type="ORF">HNQ50_004183</name>
</gene>
<dbReference type="RefSeq" id="WP_184103071.1">
    <property type="nucleotide sequence ID" value="NZ_JACHHN010000011.1"/>
</dbReference>
<evidence type="ECO:0000256" key="1">
    <source>
        <dbReference type="ARBA" id="ARBA00001946"/>
    </source>
</evidence>
<dbReference type="InterPro" id="IPR023198">
    <property type="entry name" value="PGP-like_dom2"/>
</dbReference>
<accession>A0A840RMC4</accession>
<dbReference type="EMBL" id="JACHHN010000011">
    <property type="protein sequence ID" value="MBB5193426.1"/>
    <property type="molecule type" value="Genomic_DNA"/>
</dbReference>
<organism evidence="5 6">
    <name type="scientific">Silvimonas terrae</name>
    <dbReference type="NCBI Taxonomy" id="300266"/>
    <lineage>
        <taxon>Bacteria</taxon>
        <taxon>Pseudomonadati</taxon>
        <taxon>Pseudomonadota</taxon>
        <taxon>Betaproteobacteria</taxon>
        <taxon>Neisseriales</taxon>
        <taxon>Chitinibacteraceae</taxon>
        <taxon>Silvimonas</taxon>
    </lineage>
</organism>
<evidence type="ECO:0000256" key="4">
    <source>
        <dbReference type="ARBA" id="ARBA00022842"/>
    </source>
</evidence>
<keyword evidence="3" id="KW-0479">Metal-binding</keyword>
<evidence type="ECO:0000256" key="2">
    <source>
        <dbReference type="ARBA" id="ARBA00006171"/>
    </source>
</evidence>
<dbReference type="AlphaFoldDB" id="A0A840RMC4"/>
<evidence type="ECO:0000313" key="6">
    <source>
        <dbReference type="Proteomes" id="UP000543030"/>
    </source>
</evidence>
<evidence type="ECO:0000256" key="3">
    <source>
        <dbReference type="ARBA" id="ARBA00022723"/>
    </source>
</evidence>
<dbReference type="SUPFAM" id="SSF56784">
    <property type="entry name" value="HAD-like"/>
    <property type="match status" value="1"/>
</dbReference>
<evidence type="ECO:0000313" key="5">
    <source>
        <dbReference type="EMBL" id="MBB5193426.1"/>
    </source>
</evidence>
<protein>
    <submittedName>
        <fullName evidence="5">Beta-phosphoglucomutase-like phosphatase (HAD superfamily)</fullName>
    </submittedName>
</protein>
<dbReference type="Gene3D" id="1.10.150.240">
    <property type="entry name" value="Putative phosphatase, domain 2"/>
    <property type="match status" value="1"/>
</dbReference>
<comment type="caution">
    <text evidence="5">The sequence shown here is derived from an EMBL/GenBank/DDBJ whole genome shotgun (WGS) entry which is preliminary data.</text>
</comment>
<dbReference type="InterPro" id="IPR036412">
    <property type="entry name" value="HAD-like_sf"/>
</dbReference>
<dbReference type="InterPro" id="IPR051600">
    <property type="entry name" value="Beta-PGM-like"/>
</dbReference>
<dbReference type="GO" id="GO:0003824">
    <property type="term" value="F:catalytic activity"/>
    <property type="evidence" value="ECO:0007669"/>
    <property type="project" value="UniProtKB-ARBA"/>
</dbReference>
<name>A0A840RMC4_9NEIS</name>
<reference evidence="5 6" key="1">
    <citation type="submission" date="2020-08" db="EMBL/GenBank/DDBJ databases">
        <title>Genomic Encyclopedia of Type Strains, Phase IV (KMG-IV): sequencing the most valuable type-strain genomes for metagenomic binning, comparative biology and taxonomic classification.</title>
        <authorList>
            <person name="Goeker M."/>
        </authorList>
    </citation>
    <scope>NUCLEOTIDE SEQUENCE [LARGE SCALE GENOMIC DNA]</scope>
    <source>
        <strain evidence="5 6">DSM 18233</strain>
    </source>
</reference>